<gene>
    <name evidence="2" type="ORF">ACFQO0_02500</name>
</gene>
<sequence length="377" mass="42128">MHIARSFVKKSLHLSISLSCLMFGAGALAEEQAGELKGELDKQPIEATCAAVPGVRELKNYPEVFNLYYENDLFAGTDNNYTNGIKLSWVSANLADYIHDPCLPKWVRQLNRFSQTLQPGAFETRNMVVSFGQSMYTPTDNTRSDLIKDDRPYAGWLYLGFAYNARNAREMDTVEIDIGMVGPASLARQSQNTIHDWRGIDRFNGWDNQLNNELGIQFVKERKNKVLVISRPDAPKIDAITHYGFSVGNVKTYLNAGLEMRIGSYLPDDFGTSPIRPASDSNAPLPLHATRRISGGGIHTFVAVDARAVAHNIFLDGNTFSDSHSVAKEYFVGDVSAGIAWQWAGGKITYAQYWRSKEFRQQKDTQSFGSLTLSLEY</sequence>
<dbReference type="InterPro" id="IPR037107">
    <property type="entry name" value="Put_OMP_sf"/>
</dbReference>
<feature type="chain" id="PRO_5045299646" evidence="1">
    <location>
        <begin position="30"/>
        <end position="377"/>
    </location>
</feature>
<dbReference type="Pfam" id="PF09982">
    <property type="entry name" value="LpxR"/>
    <property type="match status" value="1"/>
</dbReference>
<organism evidence="2 3">
    <name type="scientific">Herminiimonas aquatilis</name>
    <dbReference type="NCBI Taxonomy" id="345342"/>
    <lineage>
        <taxon>Bacteria</taxon>
        <taxon>Pseudomonadati</taxon>
        <taxon>Pseudomonadota</taxon>
        <taxon>Betaproteobacteria</taxon>
        <taxon>Burkholderiales</taxon>
        <taxon>Oxalobacteraceae</taxon>
        <taxon>Herminiimonas</taxon>
    </lineage>
</organism>
<comment type="caution">
    <text evidence="2">The sequence shown here is derived from an EMBL/GenBank/DDBJ whole genome shotgun (WGS) entry which is preliminary data.</text>
</comment>
<dbReference type="Gene3D" id="2.40.128.140">
    <property type="entry name" value="Outer membrane protein"/>
    <property type="match status" value="1"/>
</dbReference>
<keyword evidence="3" id="KW-1185">Reference proteome</keyword>
<evidence type="ECO:0000313" key="2">
    <source>
        <dbReference type="EMBL" id="MFC7297301.1"/>
    </source>
</evidence>
<dbReference type="Proteomes" id="UP001596379">
    <property type="component" value="Unassembled WGS sequence"/>
</dbReference>
<accession>A0ABW2J2I2</accession>
<dbReference type="EMBL" id="JBHTCC010000001">
    <property type="protein sequence ID" value="MFC7297301.1"/>
    <property type="molecule type" value="Genomic_DNA"/>
</dbReference>
<reference evidence="3" key="1">
    <citation type="journal article" date="2019" name="Int. J. Syst. Evol. Microbiol.">
        <title>The Global Catalogue of Microorganisms (GCM) 10K type strain sequencing project: providing services to taxonomists for standard genome sequencing and annotation.</title>
        <authorList>
            <consortium name="The Broad Institute Genomics Platform"/>
            <consortium name="The Broad Institute Genome Sequencing Center for Infectious Disease"/>
            <person name="Wu L."/>
            <person name="Ma J."/>
        </authorList>
    </citation>
    <scope>NUCLEOTIDE SEQUENCE [LARGE SCALE GENOMIC DNA]</scope>
    <source>
        <strain evidence="3">CCUG 36956</strain>
    </source>
</reference>
<evidence type="ECO:0000313" key="3">
    <source>
        <dbReference type="Proteomes" id="UP001596379"/>
    </source>
</evidence>
<dbReference type="InterPro" id="IPR018707">
    <property type="entry name" value="LpxR"/>
</dbReference>
<protein>
    <submittedName>
        <fullName evidence="2">Lipid A deacylase LpxR family protein</fullName>
    </submittedName>
</protein>
<evidence type="ECO:0000256" key="1">
    <source>
        <dbReference type="SAM" id="SignalP"/>
    </source>
</evidence>
<proteinExistence type="predicted"/>
<dbReference type="RefSeq" id="WP_382232464.1">
    <property type="nucleotide sequence ID" value="NZ_JBHTCC010000001.1"/>
</dbReference>
<keyword evidence="1" id="KW-0732">Signal</keyword>
<name>A0ABW2J2I2_9BURK</name>
<feature type="signal peptide" evidence="1">
    <location>
        <begin position="1"/>
        <end position="29"/>
    </location>
</feature>